<evidence type="ECO:0000256" key="1">
    <source>
        <dbReference type="SAM" id="MobiDB-lite"/>
    </source>
</evidence>
<sequence>MTITRQVIRRQDSSSLADAAAFANESLLFRRDVTPAICYDDCNNAYKIAVSIGKNSALCARDSAFTKAYAACSSCIQENESDSEGSVRDYVEPEFAQFIEFCDDLATQQPGVSTTVKTVTNSAGPRTSVVVVTTIKSAEASTTPCTICVPLTYTDGTGVVATVMVKPDLQNLSRSQSSSPTSSADKPKSSGSNFNNATRATIIGPVVAVVVVILILLGALFFWRRHRSKKNVNTPEDPHQEEPKYEKAQLHSDCISRGPTYELQGSVPPPSSSTPSPSVAEMTANEVAAQELPTSQQKASGENDQTRENVSR</sequence>
<keyword evidence="2" id="KW-0812">Transmembrane</keyword>
<evidence type="ECO:0000313" key="4">
    <source>
        <dbReference type="Proteomes" id="UP000717696"/>
    </source>
</evidence>
<gene>
    <name evidence="3" type="ORF">B0J13DRAFT_562635</name>
</gene>
<dbReference type="PANTHER" id="PTHR38122">
    <property type="entry name" value="GLYCOPROTEIN X"/>
    <property type="match status" value="1"/>
</dbReference>
<dbReference type="OrthoDB" id="5414836at2759"/>
<accession>A0A9P9IUE4</accession>
<evidence type="ECO:0000256" key="2">
    <source>
        <dbReference type="SAM" id="Phobius"/>
    </source>
</evidence>
<dbReference type="Proteomes" id="UP000717696">
    <property type="component" value="Unassembled WGS sequence"/>
</dbReference>
<comment type="caution">
    <text evidence="3">The sequence shown here is derived from an EMBL/GenBank/DDBJ whole genome shotgun (WGS) entry which is preliminary data.</text>
</comment>
<feature type="region of interest" description="Disordered" evidence="1">
    <location>
        <begin position="171"/>
        <end position="192"/>
    </location>
</feature>
<protein>
    <submittedName>
        <fullName evidence="3">Uncharacterized protein</fullName>
    </submittedName>
</protein>
<name>A0A9P9IUE4_9HYPO</name>
<organism evidence="3 4">
    <name type="scientific">Dactylonectria estremocensis</name>
    <dbReference type="NCBI Taxonomy" id="1079267"/>
    <lineage>
        <taxon>Eukaryota</taxon>
        <taxon>Fungi</taxon>
        <taxon>Dikarya</taxon>
        <taxon>Ascomycota</taxon>
        <taxon>Pezizomycotina</taxon>
        <taxon>Sordariomycetes</taxon>
        <taxon>Hypocreomycetidae</taxon>
        <taxon>Hypocreales</taxon>
        <taxon>Nectriaceae</taxon>
        <taxon>Dactylonectria</taxon>
    </lineage>
</organism>
<dbReference type="EMBL" id="JAGMUU010000019">
    <property type="protein sequence ID" value="KAH7131450.1"/>
    <property type="molecule type" value="Genomic_DNA"/>
</dbReference>
<keyword evidence="2" id="KW-1133">Transmembrane helix</keyword>
<keyword evidence="4" id="KW-1185">Reference proteome</keyword>
<reference evidence="3" key="1">
    <citation type="journal article" date="2021" name="Nat. Commun.">
        <title>Genetic determinants of endophytism in the Arabidopsis root mycobiome.</title>
        <authorList>
            <person name="Mesny F."/>
            <person name="Miyauchi S."/>
            <person name="Thiergart T."/>
            <person name="Pickel B."/>
            <person name="Atanasova L."/>
            <person name="Karlsson M."/>
            <person name="Huettel B."/>
            <person name="Barry K.W."/>
            <person name="Haridas S."/>
            <person name="Chen C."/>
            <person name="Bauer D."/>
            <person name="Andreopoulos W."/>
            <person name="Pangilinan J."/>
            <person name="LaButti K."/>
            <person name="Riley R."/>
            <person name="Lipzen A."/>
            <person name="Clum A."/>
            <person name="Drula E."/>
            <person name="Henrissat B."/>
            <person name="Kohler A."/>
            <person name="Grigoriev I.V."/>
            <person name="Martin F.M."/>
            <person name="Hacquard S."/>
        </authorList>
    </citation>
    <scope>NUCLEOTIDE SEQUENCE</scope>
    <source>
        <strain evidence="3">MPI-CAGE-AT-0021</strain>
    </source>
</reference>
<dbReference type="AlphaFoldDB" id="A0A9P9IUE4"/>
<feature type="compositionally biased region" description="Low complexity" evidence="1">
    <location>
        <begin position="173"/>
        <end position="184"/>
    </location>
</feature>
<feature type="compositionally biased region" description="Basic and acidic residues" evidence="1">
    <location>
        <begin position="236"/>
        <end position="250"/>
    </location>
</feature>
<proteinExistence type="predicted"/>
<feature type="transmembrane region" description="Helical" evidence="2">
    <location>
        <begin position="202"/>
        <end position="223"/>
    </location>
</feature>
<feature type="compositionally biased region" description="Polar residues" evidence="1">
    <location>
        <begin position="292"/>
        <end position="303"/>
    </location>
</feature>
<dbReference type="PANTHER" id="PTHR38122:SF1">
    <property type="entry name" value="GLYCOPROTEIN X"/>
    <property type="match status" value="1"/>
</dbReference>
<evidence type="ECO:0000313" key="3">
    <source>
        <dbReference type="EMBL" id="KAH7131450.1"/>
    </source>
</evidence>
<feature type="region of interest" description="Disordered" evidence="1">
    <location>
        <begin position="230"/>
        <end position="312"/>
    </location>
</feature>
<keyword evidence="2" id="KW-0472">Membrane</keyword>